<dbReference type="Gene3D" id="1.10.10.60">
    <property type="entry name" value="Homeodomain-like"/>
    <property type="match status" value="1"/>
</dbReference>
<dbReference type="PROSITE" id="PS50071">
    <property type="entry name" value="HOMEOBOX_2"/>
    <property type="match status" value="1"/>
</dbReference>
<evidence type="ECO:0000313" key="7">
    <source>
        <dbReference type="Proteomes" id="UP001412067"/>
    </source>
</evidence>
<gene>
    <name evidence="6" type="ORF">KSP40_PGU013939</name>
</gene>
<feature type="compositionally biased region" description="Pro residues" evidence="4">
    <location>
        <begin position="241"/>
        <end position="252"/>
    </location>
</feature>
<dbReference type="SMART" id="SM00389">
    <property type="entry name" value="HOX"/>
    <property type="match status" value="1"/>
</dbReference>
<evidence type="ECO:0000256" key="1">
    <source>
        <dbReference type="ARBA" id="ARBA00004123"/>
    </source>
</evidence>
<dbReference type="Proteomes" id="UP001412067">
    <property type="component" value="Unassembled WGS sequence"/>
</dbReference>
<comment type="subcellular location">
    <subcellularLocation>
        <location evidence="1 2 3">Nucleus</location>
    </subcellularLocation>
</comment>
<evidence type="ECO:0000259" key="5">
    <source>
        <dbReference type="PROSITE" id="PS50071"/>
    </source>
</evidence>
<feature type="DNA-binding region" description="Homeobox" evidence="2">
    <location>
        <begin position="18"/>
        <end position="77"/>
    </location>
</feature>
<keyword evidence="2 3" id="KW-0238">DNA-binding</keyword>
<feature type="domain" description="Homeobox" evidence="5">
    <location>
        <begin position="16"/>
        <end position="76"/>
    </location>
</feature>
<keyword evidence="2 3" id="KW-0539">Nucleus</keyword>
<feature type="region of interest" description="Disordered" evidence="4">
    <location>
        <begin position="1"/>
        <end position="25"/>
    </location>
</feature>
<dbReference type="CDD" id="cd00086">
    <property type="entry name" value="homeodomain"/>
    <property type="match status" value="1"/>
</dbReference>
<organism evidence="6 7">
    <name type="scientific">Platanthera guangdongensis</name>
    <dbReference type="NCBI Taxonomy" id="2320717"/>
    <lineage>
        <taxon>Eukaryota</taxon>
        <taxon>Viridiplantae</taxon>
        <taxon>Streptophyta</taxon>
        <taxon>Embryophyta</taxon>
        <taxon>Tracheophyta</taxon>
        <taxon>Spermatophyta</taxon>
        <taxon>Magnoliopsida</taxon>
        <taxon>Liliopsida</taxon>
        <taxon>Asparagales</taxon>
        <taxon>Orchidaceae</taxon>
        <taxon>Orchidoideae</taxon>
        <taxon>Orchideae</taxon>
        <taxon>Orchidinae</taxon>
        <taxon>Platanthera</taxon>
    </lineage>
</organism>
<dbReference type="InterPro" id="IPR009057">
    <property type="entry name" value="Homeodomain-like_sf"/>
</dbReference>
<dbReference type="Pfam" id="PF00046">
    <property type="entry name" value="Homeodomain"/>
    <property type="match status" value="1"/>
</dbReference>
<dbReference type="SUPFAM" id="SSF46689">
    <property type="entry name" value="Homeodomain-like"/>
    <property type="match status" value="1"/>
</dbReference>
<evidence type="ECO:0000313" key="6">
    <source>
        <dbReference type="EMBL" id="KAK8962075.1"/>
    </source>
</evidence>
<name>A0ABR2MEV3_9ASPA</name>
<feature type="region of interest" description="Disordered" evidence="4">
    <location>
        <begin position="236"/>
        <end position="255"/>
    </location>
</feature>
<evidence type="ECO:0000256" key="3">
    <source>
        <dbReference type="RuleBase" id="RU000682"/>
    </source>
</evidence>
<keyword evidence="2 3" id="KW-0371">Homeobox</keyword>
<dbReference type="PANTHER" id="PTHR47713">
    <property type="entry name" value="HOMEODOMAIN-LIKE SUPERFAMILY PROTEIN"/>
    <property type="match status" value="1"/>
</dbReference>
<dbReference type="EMBL" id="JBBWWR010000009">
    <property type="protein sequence ID" value="KAK8962075.1"/>
    <property type="molecule type" value="Genomic_DNA"/>
</dbReference>
<feature type="compositionally biased region" description="Polar residues" evidence="4">
    <location>
        <begin position="491"/>
        <end position="506"/>
    </location>
</feature>
<proteinExistence type="predicted"/>
<protein>
    <recommendedName>
        <fullName evidence="5">Homeobox domain-containing protein</fullName>
    </recommendedName>
</protein>
<feature type="compositionally biased region" description="Low complexity" evidence="4">
    <location>
        <begin position="155"/>
        <end position="170"/>
    </location>
</feature>
<feature type="region of interest" description="Disordered" evidence="4">
    <location>
        <begin position="150"/>
        <end position="176"/>
    </location>
</feature>
<dbReference type="PANTHER" id="PTHR47713:SF2">
    <property type="entry name" value="HOMEODOMAIN-LIKE SUPERFAMILY PROTEIN"/>
    <property type="match status" value="1"/>
</dbReference>
<evidence type="ECO:0000256" key="2">
    <source>
        <dbReference type="PROSITE-ProRule" id="PRU00108"/>
    </source>
</evidence>
<sequence>MEGINETMKQEGDPSPHQKAKRKLKTPAQLEALEKFFNESKYPSEAMKWDFAEKTGLSEKQVSGWFCHRRLKDKKILQGEIYTNGKHNLSSSVIHDRTSGVKQESCSSTKQVDRNLDSKEVESKMYYGYKSSFGELAYEAHNQHSYAGHNRVMEGSSSSSSSSSASHGSHLQSNENLCNTQPSRYQFCNDTSMLVHNKSTGIKSNEYTVDSRRLVLQDENDATAISALKWKLGKHYREDGPPPGSQFDPLPPGSFDSPVQDLKCEPYYIGDSIQHESSSLCRTINEPRVYDKYNNEKRLNKAYEEQRSFKRTKPGFTDCSLKSTQNLFSSQHNHVQHEAISMDETEKSANRTSFLNGRNNLRCIKTAGEYDSKTGYDLHQNSFTYPSYGSQDFHGENLDTKPPFPATRMKYESINSEHWNQPHNLLKDKMRKETTKRKHCALQPEMPTSNKARTVEKMNSVELWRQQFAGKSLEKPARQVPFTRHPFDAESSLQQDMSGDTFSSLD</sequence>
<reference evidence="6 7" key="1">
    <citation type="journal article" date="2022" name="Nat. Plants">
        <title>Genomes of leafy and leafless Platanthera orchids illuminate the evolution of mycoheterotrophy.</title>
        <authorList>
            <person name="Li M.H."/>
            <person name="Liu K.W."/>
            <person name="Li Z."/>
            <person name="Lu H.C."/>
            <person name="Ye Q.L."/>
            <person name="Zhang D."/>
            <person name="Wang J.Y."/>
            <person name="Li Y.F."/>
            <person name="Zhong Z.M."/>
            <person name="Liu X."/>
            <person name="Yu X."/>
            <person name="Liu D.K."/>
            <person name="Tu X.D."/>
            <person name="Liu B."/>
            <person name="Hao Y."/>
            <person name="Liao X.Y."/>
            <person name="Jiang Y.T."/>
            <person name="Sun W.H."/>
            <person name="Chen J."/>
            <person name="Chen Y.Q."/>
            <person name="Ai Y."/>
            <person name="Zhai J.W."/>
            <person name="Wu S.S."/>
            <person name="Zhou Z."/>
            <person name="Hsiao Y.Y."/>
            <person name="Wu W.L."/>
            <person name="Chen Y.Y."/>
            <person name="Lin Y.F."/>
            <person name="Hsu J.L."/>
            <person name="Li C.Y."/>
            <person name="Wang Z.W."/>
            <person name="Zhao X."/>
            <person name="Zhong W.Y."/>
            <person name="Ma X.K."/>
            <person name="Ma L."/>
            <person name="Huang J."/>
            <person name="Chen G.Z."/>
            <person name="Huang M.Z."/>
            <person name="Huang L."/>
            <person name="Peng D.H."/>
            <person name="Luo Y.B."/>
            <person name="Zou S.Q."/>
            <person name="Chen S.P."/>
            <person name="Lan S."/>
            <person name="Tsai W.C."/>
            <person name="Van de Peer Y."/>
            <person name="Liu Z.J."/>
        </authorList>
    </citation>
    <scope>NUCLEOTIDE SEQUENCE [LARGE SCALE GENOMIC DNA]</scope>
    <source>
        <tissue evidence="6">Flower</tissue>
    </source>
</reference>
<keyword evidence="7" id="KW-1185">Reference proteome</keyword>
<dbReference type="InterPro" id="IPR001356">
    <property type="entry name" value="HD"/>
</dbReference>
<accession>A0ABR2MEV3</accession>
<feature type="region of interest" description="Disordered" evidence="4">
    <location>
        <begin position="472"/>
        <end position="506"/>
    </location>
</feature>
<comment type="caution">
    <text evidence="6">The sequence shown here is derived from an EMBL/GenBank/DDBJ whole genome shotgun (WGS) entry which is preliminary data.</text>
</comment>
<evidence type="ECO:0000256" key="4">
    <source>
        <dbReference type="SAM" id="MobiDB-lite"/>
    </source>
</evidence>